<feature type="region of interest" description="Disordered" evidence="5">
    <location>
        <begin position="428"/>
        <end position="457"/>
    </location>
</feature>
<gene>
    <name evidence="8" type="ORF">RGQ29_032300</name>
</gene>
<keyword evidence="4" id="KW-0413">Isomerase</keyword>
<feature type="compositionally biased region" description="Polar residues" evidence="5">
    <location>
        <begin position="41"/>
        <end position="52"/>
    </location>
</feature>
<feature type="region of interest" description="Disordered" evidence="5">
    <location>
        <begin position="142"/>
        <end position="163"/>
    </location>
</feature>
<dbReference type="InterPro" id="IPR002501">
    <property type="entry name" value="PsdUridine_synth_N"/>
</dbReference>
<dbReference type="HAMAP" id="MF_01080">
    <property type="entry name" value="TruB_bact"/>
    <property type="match status" value="1"/>
</dbReference>
<dbReference type="GO" id="GO:0003723">
    <property type="term" value="F:RNA binding"/>
    <property type="evidence" value="ECO:0007669"/>
    <property type="project" value="InterPro"/>
</dbReference>
<proteinExistence type="inferred from homology"/>
<dbReference type="Proteomes" id="UP001324115">
    <property type="component" value="Unassembled WGS sequence"/>
</dbReference>
<dbReference type="PANTHER" id="PTHR13767">
    <property type="entry name" value="TRNA-PSEUDOURIDINE SYNTHASE"/>
    <property type="match status" value="1"/>
</dbReference>
<evidence type="ECO:0000256" key="5">
    <source>
        <dbReference type="SAM" id="MobiDB-lite"/>
    </source>
</evidence>
<dbReference type="GO" id="GO:0006400">
    <property type="term" value="P:tRNA modification"/>
    <property type="evidence" value="ECO:0007669"/>
    <property type="project" value="TreeGrafter"/>
</dbReference>
<organism evidence="8 9">
    <name type="scientific">Quercus rubra</name>
    <name type="common">Northern red oak</name>
    <name type="synonym">Quercus borealis</name>
    <dbReference type="NCBI Taxonomy" id="3512"/>
    <lineage>
        <taxon>Eukaryota</taxon>
        <taxon>Viridiplantae</taxon>
        <taxon>Streptophyta</taxon>
        <taxon>Embryophyta</taxon>
        <taxon>Tracheophyta</taxon>
        <taxon>Spermatophyta</taxon>
        <taxon>Magnoliopsida</taxon>
        <taxon>eudicotyledons</taxon>
        <taxon>Gunneridae</taxon>
        <taxon>Pentapetalae</taxon>
        <taxon>rosids</taxon>
        <taxon>fabids</taxon>
        <taxon>Fagales</taxon>
        <taxon>Fagaceae</taxon>
        <taxon>Quercus</taxon>
    </lineage>
</organism>
<evidence type="ECO:0000256" key="4">
    <source>
        <dbReference type="ARBA" id="ARBA00023235"/>
    </source>
</evidence>
<feature type="domain" description="tRNA pseudouridylate synthase B C-terminal" evidence="7">
    <location>
        <begin position="402"/>
        <end position="441"/>
    </location>
</feature>
<feature type="compositionally biased region" description="Gly residues" evidence="5">
    <location>
        <begin position="64"/>
        <end position="76"/>
    </location>
</feature>
<dbReference type="Gene3D" id="3.30.2350.10">
    <property type="entry name" value="Pseudouridine synthase"/>
    <property type="match status" value="1"/>
</dbReference>
<sequence length="457" mass="49535">MPFTRRLLVHRSLPPLASLPSASRCYSSSTMPDLTGAPPTLGSSKNKLQSQQGGRGRFDPTSRGRGGGRGGYGKGRGGGHHQRSGGASSSSTTNPQHPGHIPGSLSSRPLNGTFAIDKPTGPTSMDLLEKLKDLFAFSPLFRNPDGSVPEGHGNSKAWRPNGRLRDYKKKAGPPKIGQGGTLDPLATGVLVIGVGSATKQLQSYLDCAKTYETIGLLGASTTSYDCKDPVVQRVGHSHVTSELVQDLLPYFTGPLMQYPPLFSAVKMDGKRLLDYARANEPLPRPIQAREIEVLELKLVQWLQAGKHEYVAPTEQIGEEERKLLGRVKEMAGKEEKDPDMVLKDESWKEKREQQLQQQQPEEASTSTSSTTEEASAPKDDETSIPPAAFHLRMSVSSGTYVRSIVHDVGLACGSAAHVVMLRRTRQGAWVTPDGASQQLEKEQEALSQAEGRTEARR</sequence>
<dbReference type="InterPro" id="IPR032819">
    <property type="entry name" value="TruB_C"/>
</dbReference>
<evidence type="ECO:0000313" key="8">
    <source>
        <dbReference type="EMBL" id="KAK4538866.1"/>
    </source>
</evidence>
<evidence type="ECO:0000256" key="2">
    <source>
        <dbReference type="ARBA" id="ARBA00012787"/>
    </source>
</evidence>
<name>A0AAN7I4X1_QUERU</name>
<feature type="compositionally biased region" description="Low complexity" evidence="5">
    <location>
        <begin position="354"/>
        <end position="374"/>
    </location>
</feature>
<dbReference type="GO" id="GO:1990481">
    <property type="term" value="P:mRNA pseudouridine synthesis"/>
    <property type="evidence" value="ECO:0007669"/>
    <property type="project" value="TreeGrafter"/>
</dbReference>
<evidence type="ECO:0000259" key="7">
    <source>
        <dbReference type="Pfam" id="PF16198"/>
    </source>
</evidence>
<accession>A0AAN7I4X1</accession>
<evidence type="ECO:0000259" key="6">
    <source>
        <dbReference type="Pfam" id="PF01509"/>
    </source>
</evidence>
<dbReference type="GO" id="GO:0160148">
    <property type="term" value="F:tRNA pseudouridine(55) synthase activity"/>
    <property type="evidence" value="ECO:0007669"/>
    <property type="project" value="UniProtKB-EC"/>
</dbReference>
<dbReference type="EMBL" id="JAXUIC010000847">
    <property type="protein sequence ID" value="KAK4538866.1"/>
    <property type="molecule type" value="Genomic_DNA"/>
</dbReference>
<keyword evidence="9" id="KW-1185">Reference proteome</keyword>
<protein>
    <recommendedName>
        <fullName evidence="2">tRNA pseudouridine(55) synthase</fullName>
        <ecNumber evidence="2">5.4.99.25</ecNumber>
    </recommendedName>
</protein>
<dbReference type="Pfam" id="PF01509">
    <property type="entry name" value="TruB_N"/>
    <property type="match status" value="1"/>
</dbReference>
<dbReference type="InterPro" id="IPR014780">
    <property type="entry name" value="tRNA_psdUridine_synth_TruB"/>
</dbReference>
<evidence type="ECO:0000256" key="1">
    <source>
        <dbReference type="ARBA" id="ARBA00008999"/>
    </source>
</evidence>
<evidence type="ECO:0000256" key="3">
    <source>
        <dbReference type="ARBA" id="ARBA00022694"/>
    </source>
</evidence>
<keyword evidence="3" id="KW-0819">tRNA processing</keyword>
<comment type="caution">
    <text evidence="8">The sequence shown here is derived from an EMBL/GenBank/DDBJ whole genome shotgun (WGS) entry which is preliminary data.</text>
</comment>
<dbReference type="SUPFAM" id="SSF55120">
    <property type="entry name" value="Pseudouridine synthase"/>
    <property type="match status" value="1"/>
</dbReference>
<dbReference type="EC" id="5.4.99.25" evidence="2"/>
<feature type="region of interest" description="Disordered" evidence="5">
    <location>
        <begin position="17"/>
        <end position="118"/>
    </location>
</feature>
<reference evidence="8 9" key="1">
    <citation type="journal article" date="2023" name="G3 (Bethesda)">
        <title>A haplotype-resolved chromosome-scale genome for Quercus rubra L. provides insights into the genetics of adaptive traits for red oak species.</title>
        <authorList>
            <person name="Kapoor B."/>
            <person name="Jenkins J."/>
            <person name="Schmutz J."/>
            <person name="Zhebentyayeva T."/>
            <person name="Kuelheim C."/>
            <person name="Coggeshall M."/>
            <person name="Heim C."/>
            <person name="Lasky J.R."/>
            <person name="Leites L."/>
            <person name="Islam-Faridi N."/>
            <person name="Romero-Severson J."/>
            <person name="DeLeo V.L."/>
            <person name="Lucas S.M."/>
            <person name="Lazic D."/>
            <person name="Gailing O."/>
            <person name="Carlson J."/>
            <person name="Staton M."/>
        </authorList>
    </citation>
    <scope>NUCLEOTIDE SEQUENCE [LARGE SCALE GENOMIC DNA]</scope>
    <source>
        <strain evidence="8">Pseudo-F2</strain>
    </source>
</reference>
<feature type="domain" description="Pseudouridine synthase II N-terminal" evidence="6">
    <location>
        <begin position="168"/>
        <end position="301"/>
    </location>
</feature>
<feature type="compositionally biased region" description="Basic and acidic residues" evidence="5">
    <location>
        <begin position="329"/>
        <end position="353"/>
    </location>
</feature>
<comment type="similarity">
    <text evidence="1">Belongs to the pseudouridine synthase TruB family.</text>
</comment>
<dbReference type="InterPro" id="IPR020103">
    <property type="entry name" value="PsdUridine_synth_cat_dom_sf"/>
</dbReference>
<dbReference type="PANTHER" id="PTHR13767:SF2">
    <property type="entry name" value="PSEUDOURIDYLATE SYNTHASE TRUB1"/>
    <property type="match status" value="1"/>
</dbReference>
<dbReference type="Pfam" id="PF16198">
    <property type="entry name" value="TruB_C_2"/>
    <property type="match status" value="1"/>
</dbReference>
<evidence type="ECO:0000313" key="9">
    <source>
        <dbReference type="Proteomes" id="UP001324115"/>
    </source>
</evidence>
<feature type="region of interest" description="Disordered" evidence="5">
    <location>
        <begin position="329"/>
        <end position="385"/>
    </location>
</feature>
<dbReference type="GO" id="GO:0005634">
    <property type="term" value="C:nucleus"/>
    <property type="evidence" value="ECO:0007669"/>
    <property type="project" value="TreeGrafter"/>
</dbReference>
<dbReference type="AlphaFoldDB" id="A0AAN7I4X1"/>